<dbReference type="SMART" id="SM00504">
    <property type="entry name" value="Ubox"/>
    <property type="match status" value="1"/>
</dbReference>
<keyword evidence="8" id="KW-1185">Reference proteome</keyword>
<comment type="catalytic activity">
    <reaction evidence="1 5">
        <text>S-ubiquitinyl-[E2 ubiquitin-conjugating enzyme]-L-cysteine + [acceptor protein]-L-lysine = [E2 ubiquitin-conjugating enzyme]-L-cysteine + N(6)-ubiquitinyl-[acceptor protein]-L-lysine.</text>
        <dbReference type="EC" id="2.3.2.27"/>
    </reaction>
</comment>
<dbReference type="SUPFAM" id="SSF57850">
    <property type="entry name" value="RING/U-box"/>
    <property type="match status" value="1"/>
</dbReference>
<dbReference type="InterPro" id="IPR013083">
    <property type="entry name" value="Znf_RING/FYVE/PHD"/>
</dbReference>
<dbReference type="PANTHER" id="PTHR22849:SF164">
    <property type="entry name" value="U-BOX DOMAIN-CONTAINING PROTEIN"/>
    <property type="match status" value="1"/>
</dbReference>
<protein>
    <recommendedName>
        <fullName evidence="5 6">U-box domain-containing protein</fullName>
        <ecNumber evidence="5">2.3.2.27</ecNumber>
    </recommendedName>
    <alternativeName>
        <fullName evidence="5">RING-type E3 ubiquitin transferase PUB</fullName>
    </alternativeName>
</protein>
<evidence type="ECO:0000259" key="6">
    <source>
        <dbReference type="PROSITE" id="PS51698"/>
    </source>
</evidence>
<evidence type="ECO:0000313" key="8">
    <source>
        <dbReference type="Proteomes" id="UP000734854"/>
    </source>
</evidence>
<dbReference type="InterPro" id="IPR011989">
    <property type="entry name" value="ARM-like"/>
</dbReference>
<dbReference type="UniPathway" id="UPA00143"/>
<organism evidence="7 8">
    <name type="scientific">Zingiber officinale</name>
    <name type="common">Ginger</name>
    <name type="synonym">Amomum zingiber</name>
    <dbReference type="NCBI Taxonomy" id="94328"/>
    <lineage>
        <taxon>Eukaryota</taxon>
        <taxon>Viridiplantae</taxon>
        <taxon>Streptophyta</taxon>
        <taxon>Embryophyta</taxon>
        <taxon>Tracheophyta</taxon>
        <taxon>Spermatophyta</taxon>
        <taxon>Magnoliopsida</taxon>
        <taxon>Liliopsida</taxon>
        <taxon>Zingiberales</taxon>
        <taxon>Zingiberaceae</taxon>
        <taxon>Zingiber</taxon>
    </lineage>
</organism>
<evidence type="ECO:0000256" key="5">
    <source>
        <dbReference type="RuleBase" id="RU369093"/>
    </source>
</evidence>
<dbReference type="EMBL" id="JACMSC010000002">
    <property type="protein sequence ID" value="KAG6533639.1"/>
    <property type="molecule type" value="Genomic_DNA"/>
</dbReference>
<comment type="caution">
    <text evidence="7">The sequence shown here is derived from an EMBL/GenBank/DDBJ whole genome shotgun (WGS) entry which is preliminary data.</text>
</comment>
<keyword evidence="3 5" id="KW-0808">Transferase</keyword>
<dbReference type="PROSITE" id="PS51698">
    <property type="entry name" value="U_BOX"/>
    <property type="match status" value="1"/>
</dbReference>
<evidence type="ECO:0000256" key="3">
    <source>
        <dbReference type="ARBA" id="ARBA00022679"/>
    </source>
</evidence>
<evidence type="ECO:0000313" key="7">
    <source>
        <dbReference type="EMBL" id="KAG6533639.1"/>
    </source>
</evidence>
<comment type="function">
    <text evidence="5">Functions as an E3 ubiquitin ligase.</text>
</comment>
<dbReference type="Proteomes" id="UP000734854">
    <property type="component" value="Unassembled WGS sequence"/>
</dbReference>
<dbReference type="InterPro" id="IPR016024">
    <property type="entry name" value="ARM-type_fold"/>
</dbReference>
<dbReference type="GO" id="GO:0061630">
    <property type="term" value="F:ubiquitin protein ligase activity"/>
    <property type="evidence" value="ECO:0007669"/>
    <property type="project" value="UniProtKB-UniRule"/>
</dbReference>
<dbReference type="InterPro" id="IPR058678">
    <property type="entry name" value="ARM_PUB"/>
</dbReference>
<dbReference type="Pfam" id="PF25598">
    <property type="entry name" value="ARM_PUB"/>
    <property type="match status" value="1"/>
</dbReference>
<dbReference type="GO" id="GO:0016567">
    <property type="term" value="P:protein ubiquitination"/>
    <property type="evidence" value="ECO:0007669"/>
    <property type="project" value="UniProtKB-UniRule"/>
</dbReference>
<evidence type="ECO:0000256" key="2">
    <source>
        <dbReference type="ARBA" id="ARBA00004906"/>
    </source>
</evidence>
<dbReference type="Pfam" id="PF04564">
    <property type="entry name" value="U-box"/>
    <property type="match status" value="1"/>
</dbReference>
<sequence>MSQHGRSGYRPFFLCPISLEIMEDPVTVATGVSYDRRSISRWLADHDTCPVTNQRLTDLTLTPNATLLRLIRSWSTTTTIAAFVSFPEISEILRDLRDRSVHSDGKLRALKKIKTLLLRGADAGGCVDTLLSMEEAGVTSLVASLLICEPSSYLEITDELNVLIDEAAVTLHLLKPSSETLKVVSERNEGELIASLASLLQRGSYQGRVGAALLLSSIFEVVGEELKSRLPSDVIEAVVEVLKDQNASRRTTMALLTVLLEVLPRGDNRCKAVETGLVDVMVELLVEDGAVDKRKCEVMLAVLENMCRTAEGRAELVAHPAGLAAVAARLVGVSSEVTEWAVRVLVLVCRNCGGDAVAEELMQVGGVTRLFAMVQMDGDRMTKMMAKKILAMHMKKWSKSPCFPSYCFP</sequence>
<dbReference type="CDD" id="cd16664">
    <property type="entry name" value="RING-Ubox_PUB"/>
    <property type="match status" value="1"/>
</dbReference>
<dbReference type="InterPro" id="IPR045210">
    <property type="entry name" value="RING-Ubox_PUB"/>
</dbReference>
<evidence type="ECO:0000256" key="1">
    <source>
        <dbReference type="ARBA" id="ARBA00000900"/>
    </source>
</evidence>
<dbReference type="Gene3D" id="3.30.40.10">
    <property type="entry name" value="Zinc/RING finger domain, C3HC4 (zinc finger)"/>
    <property type="match status" value="1"/>
</dbReference>
<dbReference type="SUPFAM" id="SSF48371">
    <property type="entry name" value="ARM repeat"/>
    <property type="match status" value="1"/>
</dbReference>
<dbReference type="AlphaFoldDB" id="A0A8J5LT09"/>
<reference evidence="7 8" key="1">
    <citation type="submission" date="2020-08" db="EMBL/GenBank/DDBJ databases">
        <title>Plant Genome Project.</title>
        <authorList>
            <person name="Zhang R.-G."/>
        </authorList>
    </citation>
    <scope>NUCLEOTIDE SEQUENCE [LARGE SCALE GENOMIC DNA]</scope>
    <source>
        <tissue evidence="7">Rhizome</tissue>
    </source>
</reference>
<comment type="pathway">
    <text evidence="2 5">Protein modification; protein ubiquitination.</text>
</comment>
<dbReference type="InterPro" id="IPR045185">
    <property type="entry name" value="PUB22/23/24-like"/>
</dbReference>
<proteinExistence type="predicted"/>
<accession>A0A8J5LT09</accession>
<dbReference type="PANTHER" id="PTHR22849">
    <property type="entry name" value="WDSAM1 PROTEIN"/>
    <property type="match status" value="1"/>
</dbReference>
<name>A0A8J5LT09_ZINOF</name>
<feature type="domain" description="U-box" evidence="6">
    <location>
        <begin position="8"/>
        <end position="81"/>
    </location>
</feature>
<keyword evidence="4 5" id="KW-0833">Ubl conjugation pathway</keyword>
<gene>
    <name evidence="7" type="ORF">ZIOFF_007514</name>
</gene>
<dbReference type="EC" id="2.3.2.27" evidence="5"/>
<dbReference type="Gene3D" id="1.25.10.10">
    <property type="entry name" value="Leucine-rich Repeat Variant"/>
    <property type="match status" value="1"/>
</dbReference>
<dbReference type="InterPro" id="IPR003613">
    <property type="entry name" value="Ubox_domain"/>
</dbReference>
<evidence type="ECO:0000256" key="4">
    <source>
        <dbReference type="ARBA" id="ARBA00022786"/>
    </source>
</evidence>